<dbReference type="InterPro" id="IPR029063">
    <property type="entry name" value="SAM-dependent_MTases_sf"/>
</dbReference>
<gene>
    <name evidence="7" type="ORF">BECKH772A_GA0070896_100483</name>
    <name evidence="8" type="ORF">BECKH772C_GA0070978_100453</name>
</gene>
<comment type="catalytic activity">
    <reaction evidence="6">
        <text>a 2'-deoxycytidine in DNA + S-adenosyl-L-methionine = a 5-methyl-2'-deoxycytidine in DNA + S-adenosyl-L-homocysteine + H(+)</text>
        <dbReference type="Rhea" id="RHEA:13681"/>
        <dbReference type="Rhea" id="RHEA-COMP:11369"/>
        <dbReference type="Rhea" id="RHEA-COMP:11370"/>
        <dbReference type="ChEBI" id="CHEBI:15378"/>
        <dbReference type="ChEBI" id="CHEBI:57856"/>
        <dbReference type="ChEBI" id="CHEBI:59789"/>
        <dbReference type="ChEBI" id="CHEBI:85452"/>
        <dbReference type="ChEBI" id="CHEBI:85454"/>
        <dbReference type="EC" id="2.1.1.37"/>
    </reaction>
</comment>
<dbReference type="InterPro" id="IPR050390">
    <property type="entry name" value="C5-Methyltransferase"/>
</dbReference>
<evidence type="ECO:0000256" key="6">
    <source>
        <dbReference type="ARBA" id="ARBA00047422"/>
    </source>
</evidence>
<sequence>MYIAPFGAWKHRNFKLSHYREFSRLIREIRPDVVTMENVPRLMKFRSGSVFDSFVRDPPAGRLPRMVERGLLPGLWRTTATFPPGAPGIAPWTYRTGTAHPFPRPICHGTRCHRGSSPVGSRRCGCGRSHALHERFVGTQSAKDQAPRPDGTWRDWPEELVTECHRRETGRGYASVYGRMAWDRPSPTITTQFYGFGNGRFGHPEQDRAISLREGAILQSFPKDYVFIRPIDEIHFTRIGRLIGNAVPFALARAIARSIRAHLEKCYVE</sequence>
<keyword evidence="5" id="KW-0680">Restriction system</keyword>
<reference evidence="7" key="1">
    <citation type="submission" date="2019-02" db="EMBL/GenBank/DDBJ databases">
        <authorList>
            <person name="Gruber-Vodicka R. H."/>
            <person name="Seah K. B. B."/>
        </authorList>
    </citation>
    <scope>NUCLEOTIDE SEQUENCE</scope>
    <source>
        <strain evidence="8">BECK_SA2B12</strain>
        <strain evidence="7">BECK_SA2B15</strain>
    </source>
</reference>
<keyword evidence="4" id="KW-0949">S-adenosyl-L-methionine</keyword>
<dbReference type="GO" id="GO:0003886">
    <property type="term" value="F:DNA (cytosine-5-)-methyltransferase activity"/>
    <property type="evidence" value="ECO:0007669"/>
    <property type="project" value="UniProtKB-EC"/>
</dbReference>
<dbReference type="PANTHER" id="PTHR10629">
    <property type="entry name" value="CYTOSINE-SPECIFIC METHYLTRANSFERASE"/>
    <property type="match status" value="1"/>
</dbReference>
<evidence type="ECO:0000256" key="3">
    <source>
        <dbReference type="ARBA" id="ARBA00022679"/>
    </source>
</evidence>
<dbReference type="EMBL" id="CAADFG010000048">
    <property type="protein sequence ID" value="VFJ92777.1"/>
    <property type="molecule type" value="Genomic_DNA"/>
</dbReference>
<dbReference type="InterPro" id="IPR001525">
    <property type="entry name" value="C5_MeTfrase"/>
</dbReference>
<dbReference type="GO" id="GO:0009307">
    <property type="term" value="P:DNA restriction-modification system"/>
    <property type="evidence" value="ECO:0007669"/>
    <property type="project" value="UniProtKB-KW"/>
</dbReference>
<evidence type="ECO:0000256" key="1">
    <source>
        <dbReference type="ARBA" id="ARBA00011975"/>
    </source>
</evidence>
<dbReference type="Gene3D" id="3.40.50.150">
    <property type="entry name" value="Vaccinia Virus protein VP39"/>
    <property type="match status" value="1"/>
</dbReference>
<dbReference type="Gene3D" id="3.90.120.10">
    <property type="entry name" value="DNA Methylase, subunit A, domain 2"/>
    <property type="match status" value="1"/>
</dbReference>
<dbReference type="GO" id="GO:0032259">
    <property type="term" value="P:methylation"/>
    <property type="evidence" value="ECO:0007669"/>
    <property type="project" value="UniProtKB-KW"/>
</dbReference>
<accession>A0A450UJT7</accession>
<dbReference type="SUPFAM" id="SSF53335">
    <property type="entry name" value="S-adenosyl-L-methionine-dependent methyltransferases"/>
    <property type="match status" value="1"/>
</dbReference>
<evidence type="ECO:0000256" key="2">
    <source>
        <dbReference type="ARBA" id="ARBA00022603"/>
    </source>
</evidence>
<dbReference type="GO" id="GO:0044027">
    <property type="term" value="P:negative regulation of gene expression via chromosomal CpG island methylation"/>
    <property type="evidence" value="ECO:0007669"/>
    <property type="project" value="TreeGrafter"/>
</dbReference>
<keyword evidence="2 7" id="KW-0489">Methyltransferase</keyword>
<dbReference type="PANTHER" id="PTHR10629:SF52">
    <property type="entry name" value="DNA (CYTOSINE-5)-METHYLTRANSFERASE 1"/>
    <property type="match status" value="1"/>
</dbReference>
<dbReference type="Pfam" id="PF00145">
    <property type="entry name" value="DNA_methylase"/>
    <property type="match status" value="2"/>
</dbReference>
<dbReference type="EC" id="2.1.1.37" evidence="1"/>
<evidence type="ECO:0000256" key="4">
    <source>
        <dbReference type="ARBA" id="ARBA00022691"/>
    </source>
</evidence>
<name>A0A450UJT7_9GAMM</name>
<protein>
    <recommendedName>
        <fullName evidence="1">DNA (cytosine-5-)-methyltransferase</fullName>
        <ecNumber evidence="1">2.1.1.37</ecNumber>
    </recommendedName>
</protein>
<dbReference type="GO" id="GO:0003677">
    <property type="term" value="F:DNA binding"/>
    <property type="evidence" value="ECO:0007669"/>
    <property type="project" value="TreeGrafter"/>
</dbReference>
<dbReference type="EMBL" id="CAADFJ010000045">
    <property type="protein sequence ID" value="VFK00377.1"/>
    <property type="molecule type" value="Genomic_DNA"/>
</dbReference>
<evidence type="ECO:0000313" key="8">
    <source>
        <dbReference type="EMBL" id="VFK00377.1"/>
    </source>
</evidence>
<evidence type="ECO:0000313" key="7">
    <source>
        <dbReference type="EMBL" id="VFJ92777.1"/>
    </source>
</evidence>
<keyword evidence="3" id="KW-0808">Transferase</keyword>
<proteinExistence type="predicted"/>
<evidence type="ECO:0000256" key="5">
    <source>
        <dbReference type="ARBA" id="ARBA00022747"/>
    </source>
</evidence>
<organism evidence="7">
    <name type="scientific">Candidatus Kentrum eta</name>
    <dbReference type="NCBI Taxonomy" id="2126337"/>
    <lineage>
        <taxon>Bacteria</taxon>
        <taxon>Pseudomonadati</taxon>
        <taxon>Pseudomonadota</taxon>
        <taxon>Gammaproteobacteria</taxon>
        <taxon>Candidatus Kentrum</taxon>
    </lineage>
</organism>
<dbReference type="AlphaFoldDB" id="A0A450UJT7"/>